<comment type="caution">
    <text evidence="3">The sequence shown here is derived from an EMBL/GenBank/DDBJ whole genome shotgun (WGS) entry which is preliminary data.</text>
</comment>
<evidence type="ECO:0000256" key="1">
    <source>
        <dbReference type="SAM" id="MobiDB-lite"/>
    </source>
</evidence>
<gene>
    <name evidence="3" type="ORF">CK203_052490</name>
</gene>
<feature type="domain" description="DUF4283" evidence="2">
    <location>
        <begin position="9"/>
        <end position="95"/>
    </location>
</feature>
<evidence type="ECO:0000259" key="2">
    <source>
        <dbReference type="Pfam" id="PF14111"/>
    </source>
</evidence>
<dbReference type="EMBL" id="QGNW01000244">
    <property type="protein sequence ID" value="RVW82102.1"/>
    <property type="molecule type" value="Genomic_DNA"/>
</dbReference>
<dbReference type="PANTHER" id="PTHR34427:SF5">
    <property type="entry name" value="DUF4283 DOMAIN-CONTAINING PROTEIN"/>
    <property type="match status" value="1"/>
</dbReference>
<reference evidence="3 4" key="1">
    <citation type="journal article" date="2018" name="PLoS Genet.">
        <title>Population sequencing reveals clonal diversity and ancestral inbreeding in the grapevine cultivar Chardonnay.</title>
        <authorList>
            <person name="Roach M.J."/>
            <person name="Johnson D.L."/>
            <person name="Bohlmann J."/>
            <person name="van Vuuren H.J."/>
            <person name="Jones S.J."/>
            <person name="Pretorius I.S."/>
            <person name="Schmidt S.A."/>
            <person name="Borneman A.R."/>
        </authorList>
    </citation>
    <scope>NUCLEOTIDE SEQUENCE [LARGE SCALE GENOMIC DNA]</scope>
    <source>
        <strain evidence="4">cv. Chardonnay</strain>
        <tissue evidence="3">Leaf</tissue>
    </source>
</reference>
<organism evidence="3 4">
    <name type="scientific">Vitis vinifera</name>
    <name type="common">Grape</name>
    <dbReference type="NCBI Taxonomy" id="29760"/>
    <lineage>
        <taxon>Eukaryota</taxon>
        <taxon>Viridiplantae</taxon>
        <taxon>Streptophyta</taxon>
        <taxon>Embryophyta</taxon>
        <taxon>Tracheophyta</taxon>
        <taxon>Spermatophyta</taxon>
        <taxon>Magnoliopsida</taxon>
        <taxon>eudicotyledons</taxon>
        <taxon>Gunneridae</taxon>
        <taxon>Pentapetalae</taxon>
        <taxon>rosids</taxon>
        <taxon>Vitales</taxon>
        <taxon>Vitaceae</taxon>
        <taxon>Viteae</taxon>
        <taxon>Vitis</taxon>
    </lineage>
</organism>
<evidence type="ECO:0000313" key="4">
    <source>
        <dbReference type="Proteomes" id="UP000288805"/>
    </source>
</evidence>
<dbReference type="AlphaFoldDB" id="A0A438HCA9"/>
<dbReference type="Proteomes" id="UP000288805">
    <property type="component" value="Unassembled WGS sequence"/>
</dbReference>
<protein>
    <recommendedName>
        <fullName evidence="2">DUF4283 domain-containing protein</fullName>
    </recommendedName>
</protein>
<evidence type="ECO:0000313" key="3">
    <source>
        <dbReference type="EMBL" id="RVW82102.1"/>
    </source>
</evidence>
<accession>A0A438HCA9</accession>
<sequence>MEGGNPQNLEKLEYCVVGSWNPRSGNIEDLEKLGKFLASSWGLKGRLGLAKLERNRILLEFESLDEAQRAFLSGERTMGGLRLRFEKWSPRTGCREEEEQSNEVWVRIYGLPVSLWNPTVLRRVGMNVVASLPSIRRRRSWKSSNGLGFWLRWMAKQSQVRWRLGLRRKLYPRLLVELRPSVNKIRVDSQKGGRSGVRISHAPARSWRWNRTLKSPRSCYCQMRGRGGRRGLWAGRDQVQALVIRGIEKSPCGPNVVMGLKLKERVAISAGTEASQPKRWAHDGRDPTSEMGRGPDQGEHLVIWETEEIRKKREKAILSATDKALAEEAMRGESFDHSRVLGEINEVGPGMEGNGCWDLVEFTKDRNLARGWSGIQR</sequence>
<proteinExistence type="predicted"/>
<feature type="region of interest" description="Disordered" evidence="1">
    <location>
        <begin position="272"/>
        <end position="296"/>
    </location>
</feature>
<dbReference type="Pfam" id="PF14111">
    <property type="entry name" value="DUF4283"/>
    <property type="match status" value="1"/>
</dbReference>
<name>A0A438HCA9_VITVI</name>
<dbReference type="InterPro" id="IPR025558">
    <property type="entry name" value="DUF4283"/>
</dbReference>
<dbReference type="PANTHER" id="PTHR34427">
    <property type="entry name" value="DUF4283 DOMAIN PROTEIN"/>
    <property type="match status" value="1"/>
</dbReference>